<dbReference type="Proteomes" id="UP000019151">
    <property type="component" value="Chromosome"/>
</dbReference>
<dbReference type="InParanoid" id="W0RFQ4"/>
<dbReference type="STRING" id="861299.J421_2094"/>
<feature type="chain" id="PRO_5004794929" evidence="1">
    <location>
        <begin position="27"/>
        <end position="68"/>
    </location>
</feature>
<dbReference type="EMBL" id="CP007128">
    <property type="protein sequence ID" value="AHG89631.1"/>
    <property type="molecule type" value="Genomic_DNA"/>
</dbReference>
<name>W0RFQ4_9BACT</name>
<protein>
    <submittedName>
        <fullName evidence="2">Uncharacterized protein</fullName>
    </submittedName>
</protein>
<feature type="signal peptide" evidence="1">
    <location>
        <begin position="1"/>
        <end position="26"/>
    </location>
</feature>
<evidence type="ECO:0000256" key="1">
    <source>
        <dbReference type="SAM" id="SignalP"/>
    </source>
</evidence>
<evidence type="ECO:0000313" key="3">
    <source>
        <dbReference type="Proteomes" id="UP000019151"/>
    </source>
</evidence>
<accession>W0RFQ4</accession>
<dbReference type="KEGG" id="gba:J421_2094"/>
<proteinExistence type="predicted"/>
<keyword evidence="3" id="KW-1185">Reference proteome</keyword>
<organism evidence="2 3">
    <name type="scientific">Gemmatirosa kalamazoonensis</name>
    <dbReference type="NCBI Taxonomy" id="861299"/>
    <lineage>
        <taxon>Bacteria</taxon>
        <taxon>Pseudomonadati</taxon>
        <taxon>Gemmatimonadota</taxon>
        <taxon>Gemmatimonadia</taxon>
        <taxon>Gemmatimonadales</taxon>
        <taxon>Gemmatimonadaceae</taxon>
        <taxon>Gemmatirosa</taxon>
    </lineage>
</organism>
<dbReference type="RefSeq" id="WP_025411122.1">
    <property type="nucleotide sequence ID" value="NZ_CP007128.1"/>
</dbReference>
<dbReference type="HOGENOM" id="CLU_2787929_0_0_0"/>
<keyword evidence="1" id="KW-0732">Signal</keyword>
<gene>
    <name evidence="2" type="ORF">J421_2094</name>
</gene>
<reference evidence="2 3" key="1">
    <citation type="journal article" date="2014" name="Genome Announc.">
        <title>Genome Sequence and Methylome of Soil Bacterium Gemmatirosa kalamazoonensis KBS708T, a Member of the Rarely Cultivated Gemmatimonadetes Phylum.</title>
        <authorList>
            <person name="Debruyn J.M."/>
            <person name="Radosevich M."/>
            <person name="Wommack K.E."/>
            <person name="Polson S.W."/>
            <person name="Hauser L.J."/>
            <person name="Fawaz M.N."/>
            <person name="Korlach J."/>
            <person name="Tsai Y.C."/>
        </authorList>
    </citation>
    <scope>NUCLEOTIDE SEQUENCE [LARGE SCALE GENOMIC DNA]</scope>
    <source>
        <strain evidence="2 3">KBS708</strain>
    </source>
</reference>
<sequence>MTTELRRDLRAALVVLGLGFAMLAAAAALHSQPGAAATTTRGEPHSRCPQRDALDARALLAAATDAVR</sequence>
<dbReference type="AlphaFoldDB" id="W0RFQ4"/>
<evidence type="ECO:0000313" key="2">
    <source>
        <dbReference type="EMBL" id="AHG89631.1"/>
    </source>
</evidence>